<dbReference type="AlphaFoldDB" id="A0A317QPE5"/>
<dbReference type="InterPro" id="IPR029058">
    <property type="entry name" value="AB_hydrolase_fold"/>
</dbReference>
<dbReference type="InterPro" id="IPR050300">
    <property type="entry name" value="GDXG_lipolytic_enzyme"/>
</dbReference>
<dbReference type="Proteomes" id="UP000246661">
    <property type="component" value="Unassembled WGS sequence"/>
</dbReference>
<dbReference type="Gene3D" id="3.40.50.1820">
    <property type="entry name" value="alpha/beta hydrolase"/>
    <property type="match status" value="1"/>
</dbReference>
<evidence type="ECO:0000256" key="1">
    <source>
        <dbReference type="ARBA" id="ARBA00022801"/>
    </source>
</evidence>
<keyword evidence="4" id="KW-1185">Reference proteome</keyword>
<proteinExistence type="predicted"/>
<accession>A0A317QPE5</accession>
<comment type="caution">
    <text evidence="3">The sequence shown here is derived from an EMBL/GenBank/DDBJ whole genome shotgun (WGS) entry which is preliminary data.</text>
</comment>
<dbReference type="PANTHER" id="PTHR48081">
    <property type="entry name" value="AB HYDROLASE SUPERFAMILY PROTEIN C4A8.06C"/>
    <property type="match status" value="1"/>
</dbReference>
<dbReference type="Pfam" id="PF07859">
    <property type="entry name" value="Abhydrolase_3"/>
    <property type="match status" value="1"/>
</dbReference>
<dbReference type="InterPro" id="IPR013094">
    <property type="entry name" value="AB_hydrolase_3"/>
</dbReference>
<reference evidence="4" key="1">
    <citation type="submission" date="2018-05" db="EMBL/GenBank/DDBJ databases">
        <authorList>
            <person name="Klenk H.-P."/>
            <person name="Huntemann M."/>
            <person name="Clum A."/>
            <person name="Pillay M."/>
            <person name="Palaniappan K."/>
            <person name="Varghese N."/>
            <person name="Mikhailova N."/>
            <person name="Stamatis D."/>
            <person name="Reddy T."/>
            <person name="Daum C."/>
            <person name="Shapiro N."/>
            <person name="Ivanova N."/>
            <person name="Kyrpides N."/>
            <person name="Woyke T."/>
        </authorList>
    </citation>
    <scope>NUCLEOTIDE SEQUENCE [LARGE SCALE GENOMIC DNA]</scope>
    <source>
        <strain evidence="4">DSM 45417</strain>
    </source>
</reference>
<feature type="domain" description="Alpha/beta hydrolase fold-3" evidence="2">
    <location>
        <begin position="89"/>
        <end position="280"/>
    </location>
</feature>
<dbReference type="RefSeq" id="WP_110006942.1">
    <property type="nucleotide sequence ID" value="NZ_QGTX01000001.1"/>
</dbReference>
<sequence>MRVGLDCLVAAGLAGHVAGSRAFHAARGERRGPASLEELREARAQQVPAAPTAGVTVEQVADASGRAVPVRIASPATRQLRGVYLDVPGGGFTLGSAAGGDARDAALAESLGIAVVGVEHRLAPEDPWPAAPDDCEAAALWLLDHAGVRLGTTALAIGGSSAGATLAVTTLLRLRDRGLADRVCGAVLQFGTHDLSGRTPTGRRIAGEYFLEAHVGHVADRTAPDVSPVFGDLHGLPPTLLVVGALDILLEDNLVMAARPSAAGNEVDLRVYPESPHGFTGHPTGMARAALGDRDAWLTERLAAARVAGGTALRPAAGTS</sequence>
<organism evidence="3 4">
    <name type="scientific">Geodermatophilus normandii</name>
    <dbReference type="NCBI Taxonomy" id="1137989"/>
    <lineage>
        <taxon>Bacteria</taxon>
        <taxon>Bacillati</taxon>
        <taxon>Actinomycetota</taxon>
        <taxon>Actinomycetes</taxon>
        <taxon>Geodermatophilales</taxon>
        <taxon>Geodermatophilaceae</taxon>
        <taxon>Geodermatophilus</taxon>
    </lineage>
</organism>
<dbReference type="GO" id="GO:0016787">
    <property type="term" value="F:hydrolase activity"/>
    <property type="evidence" value="ECO:0007669"/>
    <property type="project" value="UniProtKB-KW"/>
</dbReference>
<dbReference type="PANTHER" id="PTHR48081:SF8">
    <property type="entry name" value="ALPHA_BETA HYDROLASE FOLD-3 DOMAIN-CONTAINING PROTEIN-RELATED"/>
    <property type="match status" value="1"/>
</dbReference>
<protein>
    <submittedName>
        <fullName evidence="3">Acetyl esterase/lipase</fullName>
    </submittedName>
</protein>
<keyword evidence="1" id="KW-0378">Hydrolase</keyword>
<name>A0A317QPE5_9ACTN</name>
<dbReference type="OrthoDB" id="3181909at2"/>
<gene>
    <name evidence="3" type="ORF">JD79_04064</name>
</gene>
<evidence type="ECO:0000259" key="2">
    <source>
        <dbReference type="Pfam" id="PF07859"/>
    </source>
</evidence>
<evidence type="ECO:0000313" key="3">
    <source>
        <dbReference type="EMBL" id="PWW24873.1"/>
    </source>
</evidence>
<dbReference type="SUPFAM" id="SSF53474">
    <property type="entry name" value="alpha/beta-Hydrolases"/>
    <property type="match status" value="1"/>
</dbReference>
<dbReference type="EMBL" id="QGTX01000001">
    <property type="protein sequence ID" value="PWW24873.1"/>
    <property type="molecule type" value="Genomic_DNA"/>
</dbReference>
<evidence type="ECO:0000313" key="4">
    <source>
        <dbReference type="Proteomes" id="UP000246661"/>
    </source>
</evidence>